<organism evidence="3 4">
    <name type="scientific">Xylaria bambusicola</name>
    <dbReference type="NCBI Taxonomy" id="326684"/>
    <lineage>
        <taxon>Eukaryota</taxon>
        <taxon>Fungi</taxon>
        <taxon>Dikarya</taxon>
        <taxon>Ascomycota</taxon>
        <taxon>Pezizomycotina</taxon>
        <taxon>Sordariomycetes</taxon>
        <taxon>Xylariomycetidae</taxon>
        <taxon>Xylariales</taxon>
        <taxon>Xylariaceae</taxon>
        <taxon>Xylaria</taxon>
    </lineage>
</organism>
<dbReference type="EMBL" id="JAWHQM010000004">
    <property type="protein sequence ID" value="KAK5626805.1"/>
    <property type="molecule type" value="Genomic_DNA"/>
</dbReference>
<dbReference type="AlphaFoldDB" id="A0AAN7U6F8"/>
<feature type="transmembrane region" description="Helical" evidence="2">
    <location>
        <begin position="71"/>
        <end position="93"/>
    </location>
</feature>
<evidence type="ECO:0000256" key="1">
    <source>
        <dbReference type="SAM" id="MobiDB-lite"/>
    </source>
</evidence>
<evidence type="ECO:0000313" key="4">
    <source>
        <dbReference type="Proteomes" id="UP001305414"/>
    </source>
</evidence>
<keyword evidence="4" id="KW-1185">Reference proteome</keyword>
<keyword evidence="2" id="KW-1133">Transmembrane helix</keyword>
<evidence type="ECO:0000256" key="2">
    <source>
        <dbReference type="SAM" id="Phobius"/>
    </source>
</evidence>
<keyword evidence="2" id="KW-0812">Transmembrane</keyword>
<proteinExistence type="predicted"/>
<protein>
    <recommendedName>
        <fullName evidence="5">MFS maltose permease</fullName>
    </recommendedName>
</protein>
<gene>
    <name evidence="3" type="ORF">RRF57_002520</name>
</gene>
<reference evidence="3 4" key="1">
    <citation type="submission" date="2023-10" db="EMBL/GenBank/DDBJ databases">
        <title>Draft genome sequence of Xylaria bambusicola isolate GMP-LS, the root and basal stem rot pathogen of sugarcane in Indonesia.</title>
        <authorList>
            <person name="Selvaraj P."/>
            <person name="Muralishankar V."/>
            <person name="Muruganantham S."/>
            <person name="Sp S."/>
            <person name="Haryani S."/>
            <person name="Lau K.J.X."/>
            <person name="Naqvi N.I."/>
        </authorList>
    </citation>
    <scope>NUCLEOTIDE SEQUENCE [LARGE SCALE GENOMIC DNA]</scope>
    <source>
        <strain evidence="3">GMP-LS</strain>
    </source>
</reference>
<name>A0AAN7U6F8_9PEZI</name>
<keyword evidence="2" id="KW-0472">Membrane</keyword>
<evidence type="ECO:0008006" key="5">
    <source>
        <dbReference type="Google" id="ProtNLM"/>
    </source>
</evidence>
<evidence type="ECO:0000313" key="3">
    <source>
        <dbReference type="EMBL" id="KAK5626805.1"/>
    </source>
</evidence>
<feature type="region of interest" description="Disordered" evidence="1">
    <location>
        <begin position="501"/>
        <end position="531"/>
    </location>
</feature>
<dbReference type="Proteomes" id="UP001305414">
    <property type="component" value="Unassembled WGS sequence"/>
</dbReference>
<accession>A0AAN7U6F8</accession>
<comment type="caution">
    <text evidence="3">The sequence shown here is derived from an EMBL/GenBank/DDBJ whole genome shotgun (WGS) entry which is preliminary data.</text>
</comment>
<sequence>MQHRILFRRLFLLPALKSKTPAPTRLLIRHAQLNSQTRPQLPFLSTPLAKNHQFRYLTTERKRWLVYEVYLAFKYTAYFWAIVGFSVIAYWSVQQEWLERKYPTPHEWGFLTRLRFRIAKWGPDRTDWVGVETDWVVIGEYAKNVIERLEDRKIEGAGVEDLMEGGIWIDGIGNSGYDITAKSEPWRRGYYEALMLAAKAAEQLDDHVLDTTRRLVFPASTVIGPSNPNPKPIPAGAETAPREENCERAFEEPETFYMRVLTTRGFSSRQKMDAALAYASWLDFKQVPEAAIRMYDWALSLASENTPPTEVPYDKGSYVLRDNAPAPSKNILDALTALAVHKARYEDISTALPILLSILRARRSLPETQSKSFTTYNKTETPSDSPWTARNIFNAIKRLAAPPAYPPPPPSGELPPIRDAQERCEEAALNLYIGEIIYASKAREDGLAWTREAVDLAEEQLHKLGPGPSANEDAKKTCRECLSSGLENWAKMAARLAREEREKEAASPASGTWFGLWGDSKHQKHGEKEETIGRWAAEENVVKERTRRAQEVLDELEAPNTPFSSVFSA</sequence>